<feature type="transmembrane region" description="Helical" evidence="1">
    <location>
        <begin position="38"/>
        <end position="55"/>
    </location>
</feature>
<evidence type="ECO:0000256" key="1">
    <source>
        <dbReference type="SAM" id="Phobius"/>
    </source>
</evidence>
<keyword evidence="1" id="KW-0472">Membrane</keyword>
<dbReference type="RefSeq" id="WP_021780562.1">
    <property type="nucleotide sequence ID" value="NZ_BANO01000092.1"/>
</dbReference>
<feature type="transmembrane region" description="Helical" evidence="1">
    <location>
        <begin position="67"/>
        <end position="87"/>
    </location>
</feature>
<evidence type="ECO:0000313" key="3">
    <source>
        <dbReference type="Proteomes" id="UP000016986"/>
    </source>
</evidence>
<dbReference type="Proteomes" id="UP000016986">
    <property type="component" value="Unassembled WGS sequence"/>
</dbReference>
<dbReference type="Gene3D" id="1.10.10.10">
    <property type="entry name" value="Winged helix-like DNA-binding domain superfamily/Winged helix DNA-binding domain"/>
    <property type="match status" value="1"/>
</dbReference>
<dbReference type="InterPro" id="IPR011991">
    <property type="entry name" value="ArsR-like_HTH"/>
</dbReference>
<dbReference type="SUPFAM" id="SSF46785">
    <property type="entry name" value="Winged helix' DNA-binding domain"/>
    <property type="match status" value="1"/>
</dbReference>
<keyword evidence="3" id="KW-1185">Reference proteome</keyword>
<dbReference type="InterPro" id="IPR036390">
    <property type="entry name" value="WH_DNA-bd_sf"/>
</dbReference>
<dbReference type="EMBL" id="BATA01000063">
    <property type="protein sequence ID" value="GAD53384.1"/>
    <property type="molecule type" value="Genomic_DNA"/>
</dbReference>
<dbReference type="InterPro" id="IPR036388">
    <property type="entry name" value="WH-like_DNA-bd_sf"/>
</dbReference>
<feature type="transmembrane region" description="Helical" evidence="1">
    <location>
        <begin position="12"/>
        <end position="31"/>
    </location>
</feature>
<keyword evidence="1" id="KW-0812">Transmembrane</keyword>
<dbReference type="CDD" id="cd00090">
    <property type="entry name" value="HTH_ARSR"/>
    <property type="match status" value="1"/>
</dbReference>
<organism evidence="2 3">
    <name type="scientific">Halarchaeum acidiphilum MH1-52-1</name>
    <dbReference type="NCBI Taxonomy" id="1261545"/>
    <lineage>
        <taxon>Archaea</taxon>
        <taxon>Methanobacteriati</taxon>
        <taxon>Methanobacteriota</taxon>
        <taxon>Stenosarchaea group</taxon>
        <taxon>Halobacteria</taxon>
        <taxon>Halobacteriales</taxon>
        <taxon>Halobacteriaceae</taxon>
    </lineage>
</organism>
<proteinExistence type="predicted"/>
<evidence type="ECO:0000313" key="2">
    <source>
        <dbReference type="EMBL" id="GAD53384.1"/>
    </source>
</evidence>
<sequence>MVSVTPFGAFHAYKVAMCLASAIGLAYLLIAELDHPDYRWPILVTTFGVFAFAIGEPVSEYLIGSPVAHALHAVILSIIVVGLAGFVDASRHSTDWAALVASDPVDVRRHEPWMTALDDRILSLFHSSELVLTPAIIALNLDYSRSEVNRRLSKLADAGYVERVDRGKYQLTGQGSAYLRESSETAGGGPENAV</sequence>
<dbReference type="AlphaFoldDB" id="U3A6W0"/>
<name>U3A6W0_9EURY</name>
<protein>
    <submittedName>
        <fullName evidence="2">Uncharacterized protein</fullName>
    </submittedName>
</protein>
<gene>
    <name evidence="2" type="ORF">MBEHAL_2144</name>
</gene>
<reference evidence="2 3" key="1">
    <citation type="submission" date="2013-09" db="EMBL/GenBank/DDBJ databases">
        <title>Whole genome sequencing of Halarchaeum acidiphilum strain MH1-52-1.</title>
        <authorList>
            <person name="Shimane Y."/>
            <person name="Minegishi H."/>
            <person name="Nishi S."/>
            <person name="Echigo A."/>
            <person name="Shuto A."/>
            <person name="Konishi M."/>
            <person name="Ito T."/>
            <person name="Ohkuma M."/>
            <person name="Ohta Y."/>
            <person name="Nagano Y."/>
            <person name="Tsubouchi T."/>
            <person name="Mori K."/>
            <person name="Usui K."/>
            <person name="Kamekura M."/>
            <person name="Usami R."/>
            <person name="Takaki Y."/>
            <person name="Hatada Y."/>
        </authorList>
    </citation>
    <scope>NUCLEOTIDE SEQUENCE [LARGE SCALE GENOMIC DNA]</scope>
    <source>
        <strain evidence="2 3">JCM 16109</strain>
    </source>
</reference>
<accession>U3A6W0</accession>
<dbReference type="eggNOG" id="arCOG03924">
    <property type="taxonomic scope" value="Archaea"/>
</dbReference>
<comment type="caution">
    <text evidence="2">The sequence shown here is derived from an EMBL/GenBank/DDBJ whole genome shotgun (WGS) entry which is preliminary data.</text>
</comment>
<keyword evidence="1" id="KW-1133">Transmembrane helix</keyword>